<dbReference type="Proteomes" id="UP001194580">
    <property type="component" value="Unassembled WGS sequence"/>
</dbReference>
<sequence>PSTQFDSSNLAQFSSSEEAKDHRQHFDAASTLSPRLERHWEEQYFPIRKRHVVEAIEQMDSREFLGLKCQVGEHHANEQFRNPEFLGNMTAILCVIRAPHMAWKGGERRQGSQGSVASASEQGSSFAGSRRTSRDMEVDESERASVANAAVAGAIKATTTVIKTEEANAISAIKEPESELMDLDDANRISSKDVVVQPCRFALDIDIDSFSRDPEPDLRGFESLTINSLFPTRSFVAGFEDAMTAASVDSASEKNRYISSHGYPSNARLGRFYLPERSYRTPESLATQPDPNDRWVCCRFEEYHGVSIWVLESVLDKYHEISRRHKMALTLIGATVHHLEAVYNREDWEIHSGEQYEIKTKEDMYHQHHQRAQQHQHQQHQHQQYQRPSMPQVATYEEYQRNLMQSSADPRRESYHQQQSPQQHQHQHQHQQQAPRDRSSGPFYSYNDYRQQQQSMHREDLSSAPSSPQSPRHEDFQDETPHQHQQQQQRQGPTANMHRRISIAELCNPMQSLATERTQRREETASKRTSM</sequence>
<feature type="compositionally biased region" description="Basic residues" evidence="1">
    <location>
        <begin position="367"/>
        <end position="380"/>
    </location>
</feature>
<feature type="compositionally biased region" description="Basic and acidic residues" evidence="1">
    <location>
        <begin position="17"/>
        <end position="26"/>
    </location>
</feature>
<dbReference type="EMBL" id="JAAAIL010002426">
    <property type="protein sequence ID" value="KAG0257375.1"/>
    <property type="molecule type" value="Genomic_DNA"/>
</dbReference>
<keyword evidence="3" id="KW-1185">Reference proteome</keyword>
<evidence type="ECO:0000313" key="2">
    <source>
        <dbReference type="EMBL" id="KAG0257375.1"/>
    </source>
</evidence>
<feature type="region of interest" description="Disordered" evidence="1">
    <location>
        <begin position="364"/>
        <end position="391"/>
    </location>
</feature>
<organism evidence="2 3">
    <name type="scientific">Linnemannia exigua</name>
    <dbReference type="NCBI Taxonomy" id="604196"/>
    <lineage>
        <taxon>Eukaryota</taxon>
        <taxon>Fungi</taxon>
        <taxon>Fungi incertae sedis</taxon>
        <taxon>Mucoromycota</taxon>
        <taxon>Mortierellomycotina</taxon>
        <taxon>Mortierellomycetes</taxon>
        <taxon>Mortierellales</taxon>
        <taxon>Mortierellaceae</taxon>
        <taxon>Linnemannia</taxon>
    </lineage>
</organism>
<gene>
    <name evidence="2" type="ORF">BGZ95_005256</name>
</gene>
<feature type="compositionally biased region" description="Polar residues" evidence="1">
    <location>
        <begin position="111"/>
        <end position="127"/>
    </location>
</feature>
<reference evidence="2" key="1">
    <citation type="journal article" date="2020" name="Fungal Divers.">
        <title>Resolving the Mortierellaceae phylogeny through synthesis of multi-gene phylogenetics and phylogenomics.</title>
        <authorList>
            <person name="Vandepol N."/>
            <person name="Liber J."/>
            <person name="Desiro A."/>
            <person name="Na H."/>
            <person name="Kennedy M."/>
            <person name="Barry K."/>
            <person name="Grigoriev I.V."/>
            <person name="Miller A.N."/>
            <person name="O'Donnell K."/>
            <person name="Stajich J.E."/>
            <person name="Bonito G."/>
        </authorList>
    </citation>
    <scope>NUCLEOTIDE SEQUENCE</scope>
    <source>
        <strain evidence="2">NRRL 28262</strain>
    </source>
</reference>
<feature type="compositionally biased region" description="Polar residues" evidence="1">
    <location>
        <begin position="1"/>
        <end position="16"/>
    </location>
</feature>
<dbReference type="AlphaFoldDB" id="A0AAD4H0D6"/>
<comment type="caution">
    <text evidence="2">The sequence shown here is derived from an EMBL/GenBank/DDBJ whole genome shotgun (WGS) entry which is preliminary data.</text>
</comment>
<feature type="non-terminal residue" evidence="2">
    <location>
        <position position="1"/>
    </location>
</feature>
<name>A0AAD4H0D6_9FUNG</name>
<feature type="region of interest" description="Disordered" evidence="1">
    <location>
        <begin position="1"/>
        <end position="30"/>
    </location>
</feature>
<protein>
    <submittedName>
        <fullName evidence="2">Uncharacterized protein</fullName>
    </submittedName>
</protein>
<feature type="compositionally biased region" description="Basic and acidic residues" evidence="1">
    <location>
        <begin position="517"/>
        <end position="531"/>
    </location>
</feature>
<feature type="compositionally biased region" description="Basic and acidic residues" evidence="1">
    <location>
        <begin position="471"/>
        <end position="482"/>
    </location>
</feature>
<accession>A0AAD4H0D6</accession>
<evidence type="ECO:0000313" key="3">
    <source>
        <dbReference type="Proteomes" id="UP001194580"/>
    </source>
</evidence>
<feature type="region of interest" description="Disordered" evidence="1">
    <location>
        <begin position="404"/>
        <end position="531"/>
    </location>
</feature>
<evidence type="ECO:0000256" key="1">
    <source>
        <dbReference type="SAM" id="MobiDB-lite"/>
    </source>
</evidence>
<feature type="region of interest" description="Disordered" evidence="1">
    <location>
        <begin position="105"/>
        <end position="143"/>
    </location>
</feature>
<proteinExistence type="predicted"/>